<keyword evidence="2" id="KW-1185">Reference proteome</keyword>
<name>A0A813GSJ9_POLGL</name>
<gene>
    <name evidence="1" type="ORF">PGLA1383_LOCUS45027</name>
</gene>
<reference evidence="1" key="1">
    <citation type="submission" date="2021-02" db="EMBL/GenBank/DDBJ databases">
        <authorList>
            <person name="Dougan E. K."/>
            <person name="Rhodes N."/>
            <person name="Thang M."/>
            <person name="Chan C."/>
        </authorList>
    </citation>
    <scope>NUCLEOTIDE SEQUENCE</scope>
</reference>
<evidence type="ECO:0000313" key="2">
    <source>
        <dbReference type="Proteomes" id="UP000654075"/>
    </source>
</evidence>
<dbReference type="EMBL" id="CAJNNV010029381">
    <property type="protein sequence ID" value="CAE8628371.1"/>
    <property type="molecule type" value="Genomic_DNA"/>
</dbReference>
<protein>
    <submittedName>
        <fullName evidence="1">Uncharacterized protein</fullName>
    </submittedName>
</protein>
<proteinExistence type="predicted"/>
<accession>A0A813GSJ9</accession>
<sequence length="106" mass="11632">MENHFKESNQKSYNHFFKIVSGKGDQRAESLLEMQGDAMEAAGSHAVGAEFLNAGRDNAADALREHPTAEIFHSTASLRFKLRGSVHSYQEAVAAGEQCQVEAVYC</sequence>
<organism evidence="1 2">
    <name type="scientific">Polarella glacialis</name>
    <name type="common">Dinoflagellate</name>
    <dbReference type="NCBI Taxonomy" id="89957"/>
    <lineage>
        <taxon>Eukaryota</taxon>
        <taxon>Sar</taxon>
        <taxon>Alveolata</taxon>
        <taxon>Dinophyceae</taxon>
        <taxon>Suessiales</taxon>
        <taxon>Suessiaceae</taxon>
        <taxon>Polarella</taxon>
    </lineage>
</organism>
<comment type="caution">
    <text evidence="1">The sequence shown here is derived from an EMBL/GenBank/DDBJ whole genome shotgun (WGS) entry which is preliminary data.</text>
</comment>
<dbReference type="Proteomes" id="UP000654075">
    <property type="component" value="Unassembled WGS sequence"/>
</dbReference>
<dbReference type="AlphaFoldDB" id="A0A813GSJ9"/>
<evidence type="ECO:0000313" key="1">
    <source>
        <dbReference type="EMBL" id="CAE8628371.1"/>
    </source>
</evidence>